<dbReference type="SMART" id="SM00850">
    <property type="entry name" value="LytTR"/>
    <property type="match status" value="1"/>
</dbReference>
<dbReference type="EMBL" id="BSUJ01000001">
    <property type="protein sequence ID" value="GMA18073.1"/>
    <property type="molecule type" value="Genomic_DNA"/>
</dbReference>
<evidence type="ECO:0000259" key="2">
    <source>
        <dbReference type="PROSITE" id="PS50110"/>
    </source>
</evidence>
<feature type="modified residue" description="4-aspartylphosphate" evidence="1">
    <location>
        <position position="53"/>
    </location>
</feature>
<dbReference type="InterPro" id="IPR046947">
    <property type="entry name" value="LytR-like"/>
</dbReference>
<dbReference type="Gene3D" id="2.40.50.1020">
    <property type="entry name" value="LytTr DNA-binding domain"/>
    <property type="match status" value="1"/>
</dbReference>
<keyword evidence="6" id="KW-1185">Reference proteome</keyword>
<protein>
    <submittedName>
        <fullName evidence="5">DNA-binding response regulator</fullName>
    </submittedName>
</protein>
<dbReference type="EMBL" id="BSUJ01000001">
    <property type="protein sequence ID" value="GMA21942.1"/>
    <property type="molecule type" value="Genomic_DNA"/>
</dbReference>
<dbReference type="PANTHER" id="PTHR37299">
    <property type="entry name" value="TRANSCRIPTIONAL REGULATOR-RELATED"/>
    <property type="match status" value="1"/>
</dbReference>
<proteinExistence type="predicted"/>
<feature type="domain" description="HTH LytTR-type" evidence="3">
    <location>
        <begin position="137"/>
        <end position="239"/>
    </location>
</feature>
<reference evidence="6" key="2">
    <citation type="journal article" date="2019" name="Int. J. Syst. Evol. Microbiol.">
        <title>The Global Catalogue of Microorganisms (GCM) 10K type strain sequencing project: providing services to taxonomists for standard genome sequencing and annotation.</title>
        <authorList>
            <consortium name="The Broad Institute Genomics Platform"/>
            <consortium name="The Broad Institute Genome Sequencing Center for Infectious Disease"/>
            <person name="Wu L."/>
            <person name="Ma J."/>
        </authorList>
    </citation>
    <scope>NUCLEOTIDE SEQUENCE [LARGE SCALE GENOMIC DNA]</scope>
    <source>
        <strain evidence="6">NBRC 105830</strain>
    </source>
</reference>
<dbReference type="SMART" id="SM00448">
    <property type="entry name" value="REC"/>
    <property type="match status" value="1"/>
</dbReference>
<dbReference type="PROSITE" id="PS50110">
    <property type="entry name" value="RESPONSE_REGULATORY"/>
    <property type="match status" value="1"/>
</dbReference>
<keyword evidence="1" id="KW-0597">Phosphoprotein</keyword>
<evidence type="ECO:0000259" key="3">
    <source>
        <dbReference type="PROSITE" id="PS50930"/>
    </source>
</evidence>
<dbReference type="Proteomes" id="UP001157109">
    <property type="component" value="Unassembled WGS sequence"/>
</dbReference>
<evidence type="ECO:0000313" key="5">
    <source>
        <dbReference type="EMBL" id="GMA21942.1"/>
    </source>
</evidence>
<dbReference type="GO" id="GO:0003677">
    <property type="term" value="F:DNA binding"/>
    <property type="evidence" value="ECO:0007669"/>
    <property type="project" value="UniProtKB-KW"/>
</dbReference>
<dbReference type="InterPro" id="IPR001789">
    <property type="entry name" value="Sig_transdc_resp-reg_receiver"/>
</dbReference>
<gene>
    <name evidence="4" type="ORF">GCM10025862_00940</name>
    <name evidence="5" type="ORF">GCM10025862_39630</name>
</gene>
<dbReference type="SUPFAM" id="SSF52172">
    <property type="entry name" value="CheY-like"/>
    <property type="match status" value="1"/>
</dbReference>
<dbReference type="InterPro" id="IPR007492">
    <property type="entry name" value="LytTR_DNA-bd_dom"/>
</dbReference>
<evidence type="ECO:0000313" key="6">
    <source>
        <dbReference type="Proteomes" id="UP001157109"/>
    </source>
</evidence>
<comment type="caution">
    <text evidence="5">The sequence shown here is derived from an EMBL/GenBank/DDBJ whole genome shotgun (WGS) entry which is preliminary data.</text>
</comment>
<keyword evidence="5" id="KW-0238">DNA-binding</keyword>
<dbReference type="PROSITE" id="PS50930">
    <property type="entry name" value="HTH_LYTTR"/>
    <property type="match status" value="1"/>
</dbReference>
<dbReference type="Pfam" id="PF00072">
    <property type="entry name" value="Response_reg"/>
    <property type="match status" value="1"/>
</dbReference>
<dbReference type="RefSeq" id="WP_284283342.1">
    <property type="nucleotide sequence ID" value="NZ_BSUJ01000001.1"/>
</dbReference>
<evidence type="ECO:0000313" key="4">
    <source>
        <dbReference type="EMBL" id="GMA18073.1"/>
    </source>
</evidence>
<organism evidence="5 6">
    <name type="scientific">Arsenicicoccus piscis</name>
    <dbReference type="NCBI Taxonomy" id="673954"/>
    <lineage>
        <taxon>Bacteria</taxon>
        <taxon>Bacillati</taxon>
        <taxon>Actinomycetota</taxon>
        <taxon>Actinomycetes</taxon>
        <taxon>Micrococcales</taxon>
        <taxon>Intrasporangiaceae</taxon>
        <taxon>Arsenicicoccus</taxon>
    </lineage>
</organism>
<dbReference type="Pfam" id="PF04397">
    <property type="entry name" value="LytTR"/>
    <property type="match status" value="1"/>
</dbReference>
<accession>A0ABQ6HU76</accession>
<feature type="domain" description="Response regulatory" evidence="2">
    <location>
        <begin position="2"/>
        <end position="116"/>
    </location>
</feature>
<name>A0ABQ6HU76_9MICO</name>
<reference evidence="5" key="1">
    <citation type="journal article" date="2014" name="Int. J. Syst. Evol. Microbiol.">
        <title>Complete genome of a new Firmicutes species belonging to the dominant human colonic microbiota ('Ruminococcus bicirculans') reveals two chromosomes and a selective capacity to utilize plant glucans.</title>
        <authorList>
            <consortium name="NISC Comparative Sequencing Program"/>
            <person name="Wegmann U."/>
            <person name="Louis P."/>
            <person name="Goesmann A."/>
            <person name="Henrissat B."/>
            <person name="Duncan S.H."/>
            <person name="Flint H.J."/>
        </authorList>
    </citation>
    <scope>NUCLEOTIDE SEQUENCE</scope>
    <source>
        <strain evidence="5">NBRC 105830</strain>
    </source>
</reference>
<evidence type="ECO:0000256" key="1">
    <source>
        <dbReference type="PROSITE-ProRule" id="PRU00169"/>
    </source>
</evidence>
<dbReference type="Gene3D" id="3.40.50.2300">
    <property type="match status" value="1"/>
</dbReference>
<dbReference type="PANTHER" id="PTHR37299:SF1">
    <property type="entry name" value="STAGE 0 SPORULATION PROTEIN A HOMOLOG"/>
    <property type="match status" value="1"/>
</dbReference>
<dbReference type="InterPro" id="IPR011006">
    <property type="entry name" value="CheY-like_superfamily"/>
</dbReference>
<sequence length="252" mass="27674">MRALLVDDELPALAELAYLLRLDARITEVTPVGSGAEALSALAQQPFDVVFCDINMPGLSGMDVARTLARMPSPPSLVFITAHEQHAVDAFEVRALDYVLKPVRAERLSEAVRRVVGARAAESASPTTAPEPEDETIAVELGGVTTFVRRSQVIYAQAQGDYARLHTDDGAHLVRVSLTLLEERWQEAGFARIHRSTLVNLARVTHVRVHQGHCSVLLDDVELQVSRRHTRALRDRLGRTGLAPAGRRRGEL</sequence>
<reference evidence="5" key="3">
    <citation type="submission" date="2023-02" db="EMBL/GenBank/DDBJ databases">
        <authorList>
            <person name="Sun Q."/>
            <person name="Mori K."/>
        </authorList>
    </citation>
    <scope>NUCLEOTIDE SEQUENCE</scope>
    <source>
        <strain evidence="5">NBRC 105830</strain>
    </source>
</reference>